<feature type="site" description="Positions MEP for the nucleophilic attack" evidence="7">
    <location>
        <position position="212"/>
    </location>
</feature>
<gene>
    <name evidence="7 8" type="primary">ispD</name>
    <name evidence="8" type="ORF">ERS852385_00217</name>
</gene>
<dbReference type="AlphaFoldDB" id="A0A173WH91"/>
<keyword evidence="5 7" id="KW-0548">Nucleotidyltransferase</keyword>
<feature type="site" description="Transition state stabilizer" evidence="7">
    <location>
        <position position="21"/>
    </location>
</feature>
<comment type="catalytic activity">
    <reaction evidence="1 7">
        <text>2-C-methyl-D-erythritol 4-phosphate + CTP + H(+) = 4-CDP-2-C-methyl-D-erythritol + diphosphate</text>
        <dbReference type="Rhea" id="RHEA:13429"/>
        <dbReference type="ChEBI" id="CHEBI:15378"/>
        <dbReference type="ChEBI" id="CHEBI:33019"/>
        <dbReference type="ChEBI" id="CHEBI:37563"/>
        <dbReference type="ChEBI" id="CHEBI:57823"/>
        <dbReference type="ChEBI" id="CHEBI:58262"/>
        <dbReference type="EC" id="2.7.7.60"/>
    </reaction>
</comment>
<feature type="site" description="Positions MEP for the nucleophilic attack" evidence="7">
    <location>
        <position position="156"/>
    </location>
</feature>
<evidence type="ECO:0000256" key="2">
    <source>
        <dbReference type="ARBA" id="ARBA00004787"/>
    </source>
</evidence>
<evidence type="ECO:0000256" key="1">
    <source>
        <dbReference type="ARBA" id="ARBA00001282"/>
    </source>
</evidence>
<keyword evidence="6 7" id="KW-0414">Isoprene biosynthesis</keyword>
<organism evidence="8 9">
    <name type="scientific">Mitsuokella jalaludinii</name>
    <dbReference type="NCBI Taxonomy" id="187979"/>
    <lineage>
        <taxon>Bacteria</taxon>
        <taxon>Bacillati</taxon>
        <taxon>Bacillota</taxon>
        <taxon>Negativicutes</taxon>
        <taxon>Selenomonadales</taxon>
        <taxon>Selenomonadaceae</taxon>
        <taxon>Mitsuokella</taxon>
    </lineage>
</organism>
<feature type="site" description="Transition state stabilizer" evidence="7">
    <location>
        <position position="14"/>
    </location>
</feature>
<dbReference type="Pfam" id="PF01128">
    <property type="entry name" value="IspD"/>
    <property type="match status" value="1"/>
</dbReference>
<dbReference type="InterPro" id="IPR029044">
    <property type="entry name" value="Nucleotide-diphossugar_trans"/>
</dbReference>
<dbReference type="HAMAP" id="MF_00108">
    <property type="entry name" value="IspD"/>
    <property type="match status" value="1"/>
</dbReference>
<dbReference type="InterPro" id="IPR034683">
    <property type="entry name" value="IspD/TarI"/>
</dbReference>
<name>A0A173WH91_9FIRM</name>
<dbReference type="eggNOG" id="COG1211">
    <property type="taxonomic scope" value="Bacteria"/>
</dbReference>
<evidence type="ECO:0000313" key="9">
    <source>
        <dbReference type="Proteomes" id="UP000095546"/>
    </source>
</evidence>
<reference evidence="8 9" key="1">
    <citation type="submission" date="2015-09" db="EMBL/GenBank/DDBJ databases">
        <authorList>
            <consortium name="Pathogen Informatics"/>
        </authorList>
    </citation>
    <scope>NUCLEOTIDE SEQUENCE [LARGE SCALE GENOMIC DNA]</scope>
    <source>
        <strain evidence="8 9">2789STDY5608828</strain>
    </source>
</reference>
<evidence type="ECO:0000256" key="6">
    <source>
        <dbReference type="ARBA" id="ARBA00023229"/>
    </source>
</evidence>
<evidence type="ECO:0000256" key="3">
    <source>
        <dbReference type="ARBA" id="ARBA00009789"/>
    </source>
</evidence>
<dbReference type="STRING" id="187979.ERS852385_00217"/>
<evidence type="ECO:0000256" key="4">
    <source>
        <dbReference type="ARBA" id="ARBA00022679"/>
    </source>
</evidence>
<dbReference type="Gene3D" id="3.90.550.10">
    <property type="entry name" value="Spore Coat Polysaccharide Biosynthesis Protein SpsA, Chain A"/>
    <property type="match status" value="1"/>
</dbReference>
<evidence type="ECO:0000256" key="5">
    <source>
        <dbReference type="ARBA" id="ARBA00022695"/>
    </source>
</evidence>
<dbReference type="Proteomes" id="UP000095546">
    <property type="component" value="Unassembled WGS sequence"/>
</dbReference>
<evidence type="ECO:0000256" key="7">
    <source>
        <dbReference type="HAMAP-Rule" id="MF_00108"/>
    </source>
</evidence>
<keyword evidence="9" id="KW-1185">Reference proteome</keyword>
<dbReference type="PROSITE" id="PS01295">
    <property type="entry name" value="ISPD"/>
    <property type="match status" value="1"/>
</dbReference>
<sequence>MVSVILPAAGRGKRMQAGVNKVFLRLMGKPILFHTLRAFAAVPEVQEIIVVTGAEEVEPLRRALQGPGLFREAAKSVKVVAGGSERQYSVWNGLKASSEASDVILVHDAARPLVSRATIEAVIEAARENGAAIAAVPEKNTVKVVEDGVVTATPDRSTLWAVQTPQGFSRSLLMAANEKAESDGFLGTDDASLVERYGARVHVVMDSYQNIKVTTPEDLVVAEAFLRQSGSFTGTVRRAASEVCDFIKSAKSEKRKD</sequence>
<keyword evidence="4 7" id="KW-0808">Transferase</keyword>
<dbReference type="CDD" id="cd02516">
    <property type="entry name" value="CDP-ME_synthetase"/>
    <property type="match status" value="1"/>
</dbReference>
<dbReference type="UniPathway" id="UPA00056">
    <property type="reaction ID" value="UER00093"/>
</dbReference>
<dbReference type="InterPro" id="IPR001228">
    <property type="entry name" value="IspD"/>
</dbReference>
<dbReference type="EMBL" id="CYYU01000001">
    <property type="protein sequence ID" value="CUN37847.1"/>
    <property type="molecule type" value="Genomic_DNA"/>
</dbReference>
<dbReference type="InterPro" id="IPR018294">
    <property type="entry name" value="ISPD_synthase_CS"/>
</dbReference>
<dbReference type="SUPFAM" id="SSF53448">
    <property type="entry name" value="Nucleotide-diphospho-sugar transferases"/>
    <property type="match status" value="1"/>
</dbReference>
<dbReference type="RefSeq" id="WP_055160008.1">
    <property type="nucleotide sequence ID" value="NZ_CABIWZ010000001.1"/>
</dbReference>
<comment type="pathway">
    <text evidence="2 7">Isoprenoid biosynthesis; isopentenyl diphosphate biosynthesis via DXP pathway; isopentenyl diphosphate from 1-deoxy-D-xylulose 5-phosphate: step 2/6.</text>
</comment>
<dbReference type="EC" id="2.7.7.60" evidence="7"/>
<protein>
    <recommendedName>
        <fullName evidence="7">2-C-methyl-D-erythritol 4-phosphate cytidylyltransferase</fullName>
        <ecNumber evidence="7">2.7.7.60</ecNumber>
    </recommendedName>
    <alternativeName>
        <fullName evidence="7">4-diphosphocytidyl-2C-methyl-D-erythritol synthase</fullName>
    </alternativeName>
    <alternativeName>
        <fullName evidence="7">MEP cytidylyltransferase</fullName>
        <shortName evidence="7">MCT</shortName>
    </alternativeName>
</protein>
<dbReference type="PANTHER" id="PTHR32125">
    <property type="entry name" value="2-C-METHYL-D-ERYTHRITOL 4-PHOSPHATE CYTIDYLYLTRANSFERASE, CHLOROPLASTIC"/>
    <property type="match status" value="1"/>
</dbReference>
<dbReference type="GO" id="GO:0019288">
    <property type="term" value="P:isopentenyl diphosphate biosynthetic process, methylerythritol 4-phosphate pathway"/>
    <property type="evidence" value="ECO:0007669"/>
    <property type="project" value="UniProtKB-UniRule"/>
</dbReference>
<dbReference type="PANTHER" id="PTHR32125:SF4">
    <property type="entry name" value="2-C-METHYL-D-ERYTHRITOL 4-PHOSPHATE CYTIDYLYLTRANSFERASE, CHLOROPLASTIC"/>
    <property type="match status" value="1"/>
</dbReference>
<dbReference type="OrthoDB" id="9806837at2"/>
<comment type="similarity">
    <text evidence="3 7">Belongs to the IspD/TarI cytidylyltransferase family. IspD subfamily.</text>
</comment>
<dbReference type="InterPro" id="IPR050088">
    <property type="entry name" value="IspD/TarI_cytidylyltransf_bact"/>
</dbReference>
<dbReference type="NCBIfam" id="TIGR00453">
    <property type="entry name" value="ispD"/>
    <property type="match status" value="1"/>
</dbReference>
<proteinExistence type="inferred from homology"/>
<evidence type="ECO:0000313" key="8">
    <source>
        <dbReference type="EMBL" id="CUN37847.1"/>
    </source>
</evidence>
<dbReference type="FunFam" id="3.90.550.10:FF:000003">
    <property type="entry name" value="2-C-methyl-D-erythritol 4-phosphate cytidylyltransferase"/>
    <property type="match status" value="1"/>
</dbReference>
<accession>A0A173WH91</accession>
<comment type="function">
    <text evidence="7">Catalyzes the formation of 4-diphosphocytidyl-2-C-methyl-D-erythritol from CTP and 2-C-methyl-D-erythritol 4-phosphate (MEP).</text>
</comment>
<dbReference type="GO" id="GO:0050518">
    <property type="term" value="F:2-C-methyl-D-erythritol 4-phosphate cytidylyltransferase activity"/>
    <property type="evidence" value="ECO:0007669"/>
    <property type="project" value="UniProtKB-UniRule"/>
</dbReference>